<dbReference type="SUPFAM" id="SSF57889">
    <property type="entry name" value="Cysteine-rich domain"/>
    <property type="match status" value="1"/>
</dbReference>
<keyword evidence="6" id="KW-0479">Metal-binding</keyword>
<evidence type="ECO:0000313" key="15">
    <source>
        <dbReference type="EMBL" id="CAD7077392.1"/>
    </source>
</evidence>
<dbReference type="SUPFAM" id="SSF50044">
    <property type="entry name" value="SH3-domain"/>
    <property type="match status" value="1"/>
</dbReference>
<evidence type="ECO:0000256" key="9">
    <source>
        <dbReference type="ARBA" id="ARBA00022833"/>
    </source>
</evidence>
<dbReference type="GO" id="GO:0005737">
    <property type="term" value="C:cytoplasm"/>
    <property type="evidence" value="ECO:0007669"/>
    <property type="project" value="UniProtKB-SubCell"/>
</dbReference>
<evidence type="ECO:0000256" key="10">
    <source>
        <dbReference type="ARBA" id="ARBA00023136"/>
    </source>
</evidence>
<feature type="domain" description="Phorbol-ester/DAG-type" evidence="14">
    <location>
        <begin position="20"/>
        <end position="69"/>
    </location>
</feature>
<feature type="domain" description="SH3" evidence="13">
    <location>
        <begin position="244"/>
        <end position="303"/>
    </location>
</feature>
<dbReference type="InterPro" id="IPR059031">
    <property type="entry name" value="SH3_20"/>
</dbReference>
<dbReference type="CDD" id="cd20817">
    <property type="entry name" value="C1_Stac"/>
    <property type="match status" value="1"/>
</dbReference>
<dbReference type="PANTHER" id="PTHR15135:SF7">
    <property type="entry name" value="STAC-LIKE, ISOFORM J"/>
    <property type="match status" value="1"/>
</dbReference>
<dbReference type="GO" id="GO:1903078">
    <property type="term" value="P:positive regulation of protein localization to plasma membrane"/>
    <property type="evidence" value="ECO:0007669"/>
    <property type="project" value="TreeGrafter"/>
</dbReference>
<dbReference type="EMBL" id="LR899009">
    <property type="protein sequence ID" value="CAD7077392.1"/>
    <property type="molecule type" value="Genomic_DNA"/>
</dbReference>
<evidence type="ECO:0000256" key="6">
    <source>
        <dbReference type="ARBA" id="ARBA00022723"/>
    </source>
</evidence>
<evidence type="ECO:0000256" key="12">
    <source>
        <dbReference type="SAM" id="MobiDB-lite"/>
    </source>
</evidence>
<evidence type="ECO:0000256" key="4">
    <source>
        <dbReference type="ARBA" id="ARBA00022475"/>
    </source>
</evidence>
<keyword evidence="5" id="KW-0963">Cytoplasm</keyword>
<keyword evidence="9" id="KW-0862">Zinc</keyword>
<dbReference type="Gene3D" id="2.30.30.40">
    <property type="entry name" value="SH3 Domains"/>
    <property type="match status" value="1"/>
</dbReference>
<evidence type="ECO:0000256" key="1">
    <source>
        <dbReference type="ARBA" id="ARBA00004278"/>
    </source>
</evidence>
<dbReference type="PROSITE" id="PS00479">
    <property type="entry name" value="ZF_DAG_PE_1"/>
    <property type="match status" value="1"/>
</dbReference>
<name>A0A7R8UAW2_HERIL</name>
<evidence type="ECO:0000259" key="14">
    <source>
        <dbReference type="PROSITE" id="PS50081"/>
    </source>
</evidence>
<evidence type="ECO:0000256" key="11">
    <source>
        <dbReference type="PROSITE-ProRule" id="PRU00192"/>
    </source>
</evidence>
<dbReference type="Gene3D" id="3.30.60.20">
    <property type="match status" value="1"/>
</dbReference>
<dbReference type="GO" id="GO:0003009">
    <property type="term" value="P:skeletal muscle contraction"/>
    <property type="evidence" value="ECO:0007669"/>
    <property type="project" value="TreeGrafter"/>
</dbReference>
<proteinExistence type="predicted"/>
<feature type="compositionally biased region" description="Basic and acidic residues" evidence="12">
    <location>
        <begin position="727"/>
        <end position="745"/>
    </location>
</feature>
<dbReference type="SMART" id="SM00109">
    <property type="entry name" value="C1"/>
    <property type="match status" value="1"/>
</dbReference>
<dbReference type="PROSITE" id="PS50081">
    <property type="entry name" value="ZF_DAG_PE_2"/>
    <property type="match status" value="1"/>
</dbReference>
<dbReference type="FunFam" id="2.30.30.40:FF:000221">
    <property type="entry name" value="SH3 and cysteine-rich domain-containing protein 2"/>
    <property type="match status" value="1"/>
</dbReference>
<dbReference type="SMART" id="SM00326">
    <property type="entry name" value="SH3"/>
    <property type="match status" value="1"/>
</dbReference>
<dbReference type="AlphaFoldDB" id="A0A7R8UAW2"/>
<keyword evidence="4" id="KW-1003">Cell membrane</keyword>
<comment type="subcellular location">
    <subcellularLocation>
        <location evidence="1">Cell membrane</location>
        <location evidence="1">Sarcolemma</location>
        <topology evidence="1">Peripheral membrane protein</topology>
        <orientation evidence="1">Cytoplasmic side</orientation>
    </subcellularLocation>
    <subcellularLocation>
        <location evidence="2">Cytoplasm</location>
    </subcellularLocation>
</comment>
<dbReference type="Pfam" id="PF26085">
    <property type="entry name" value="SH3_20"/>
    <property type="match status" value="1"/>
</dbReference>
<dbReference type="PROSITE" id="PS50002">
    <property type="entry name" value="SH3"/>
    <property type="match status" value="1"/>
</dbReference>
<evidence type="ECO:0000256" key="3">
    <source>
        <dbReference type="ARBA" id="ARBA00022443"/>
    </source>
</evidence>
<evidence type="ECO:0000256" key="2">
    <source>
        <dbReference type="ARBA" id="ARBA00004496"/>
    </source>
</evidence>
<evidence type="ECO:0000313" key="16">
    <source>
        <dbReference type="Proteomes" id="UP000594454"/>
    </source>
</evidence>
<dbReference type="Pfam" id="PF00130">
    <property type="entry name" value="C1_1"/>
    <property type="match status" value="1"/>
</dbReference>
<dbReference type="InterPro" id="IPR046349">
    <property type="entry name" value="C1-like_sf"/>
</dbReference>
<dbReference type="InterPro" id="IPR036028">
    <property type="entry name" value="SH3-like_dom_sf"/>
</dbReference>
<dbReference type="InterPro" id="IPR002219">
    <property type="entry name" value="PKC_DAG/PE"/>
</dbReference>
<keyword evidence="8" id="KW-0863">Zinc-finger</keyword>
<dbReference type="GO" id="GO:0008270">
    <property type="term" value="F:zinc ion binding"/>
    <property type="evidence" value="ECO:0007669"/>
    <property type="project" value="UniProtKB-KW"/>
</dbReference>
<accession>A0A7R8UAW2</accession>
<evidence type="ECO:0000259" key="13">
    <source>
        <dbReference type="PROSITE" id="PS50002"/>
    </source>
</evidence>
<evidence type="ECO:0000256" key="5">
    <source>
        <dbReference type="ARBA" id="ARBA00022490"/>
    </source>
</evidence>
<feature type="region of interest" description="Disordered" evidence="12">
    <location>
        <begin position="716"/>
        <end position="747"/>
    </location>
</feature>
<gene>
    <name evidence="15" type="ORF">HERILL_LOCUS744</name>
</gene>
<dbReference type="Proteomes" id="UP000594454">
    <property type="component" value="Chromosome 1"/>
</dbReference>
<dbReference type="InterPro" id="IPR001452">
    <property type="entry name" value="SH3_domain"/>
</dbReference>
<dbReference type="PANTHER" id="PTHR15135">
    <property type="entry name" value="STAC"/>
    <property type="match status" value="1"/>
</dbReference>
<keyword evidence="7" id="KW-0677">Repeat</keyword>
<organism evidence="15 16">
    <name type="scientific">Hermetia illucens</name>
    <name type="common">Black soldier fly</name>
    <dbReference type="NCBI Taxonomy" id="343691"/>
    <lineage>
        <taxon>Eukaryota</taxon>
        <taxon>Metazoa</taxon>
        <taxon>Ecdysozoa</taxon>
        <taxon>Arthropoda</taxon>
        <taxon>Hexapoda</taxon>
        <taxon>Insecta</taxon>
        <taxon>Pterygota</taxon>
        <taxon>Neoptera</taxon>
        <taxon>Endopterygota</taxon>
        <taxon>Diptera</taxon>
        <taxon>Brachycera</taxon>
        <taxon>Stratiomyomorpha</taxon>
        <taxon>Stratiomyidae</taxon>
        <taxon>Hermetiinae</taxon>
        <taxon>Hermetia</taxon>
    </lineage>
</organism>
<dbReference type="InterPro" id="IPR039688">
    <property type="entry name" value="STAC1/2/3"/>
</dbReference>
<dbReference type="InParanoid" id="A0A7R8UAW2"/>
<keyword evidence="16" id="KW-1185">Reference proteome</keyword>
<evidence type="ECO:0008006" key="17">
    <source>
        <dbReference type="Google" id="ProtNLM"/>
    </source>
</evidence>
<protein>
    <recommendedName>
        <fullName evidence="17">SH3 and cysteine-rich domain-containing protein</fullName>
    </recommendedName>
</protein>
<dbReference type="OrthoDB" id="6250593at2759"/>
<feature type="region of interest" description="Disordered" evidence="12">
    <location>
        <begin position="366"/>
        <end position="391"/>
    </location>
</feature>
<feature type="region of interest" description="Disordered" evidence="12">
    <location>
        <begin position="158"/>
        <end position="190"/>
    </location>
</feature>
<dbReference type="Pfam" id="PF00018">
    <property type="entry name" value="SH3_1"/>
    <property type="match status" value="1"/>
</dbReference>
<feature type="region of interest" description="Disordered" evidence="12">
    <location>
        <begin position="202"/>
        <end position="224"/>
    </location>
</feature>
<reference evidence="15 16" key="1">
    <citation type="submission" date="2020-11" db="EMBL/GenBank/DDBJ databases">
        <authorList>
            <person name="Wallbank WR R."/>
            <person name="Pardo Diaz C."/>
            <person name="Kozak K."/>
            <person name="Martin S."/>
            <person name="Jiggins C."/>
            <person name="Moest M."/>
            <person name="Warren A I."/>
            <person name="Generalovic N T."/>
            <person name="Byers J.R.P. K."/>
            <person name="Montejo-Kovacevich G."/>
            <person name="Yen C E."/>
        </authorList>
    </citation>
    <scope>NUCLEOTIDE SEQUENCE [LARGE SCALE GENOMIC DNA]</scope>
</reference>
<keyword evidence="3 11" id="KW-0728">SH3 domain</keyword>
<evidence type="ECO:0000256" key="8">
    <source>
        <dbReference type="ARBA" id="ARBA00022771"/>
    </source>
</evidence>
<dbReference type="GO" id="GO:0042383">
    <property type="term" value="C:sarcolemma"/>
    <property type="evidence" value="ECO:0007669"/>
    <property type="project" value="UniProtKB-SubCell"/>
</dbReference>
<evidence type="ECO:0000256" key="7">
    <source>
        <dbReference type="ARBA" id="ARBA00022737"/>
    </source>
</evidence>
<sequence length="926" mass="107551">MIKQNGTEHPPIFHANTEGNHHLQEYTFKRITPCDVCSQILRGHTRQGLRCRMCKMNSHNHCSSNLPKCPDSHKPIYKKKSFYKSIRKDNYADSSEVDQPDKLAQLAMRIKGLQQEPHRRQSVAHRRISAEKNSTCNVGDSSLEPSDKLAQLALRMKPEVHRRPSAPPKQKSVDNNTTFNVEESGPAQPDKLANLAVRIKGLQQEPHRKQSVPRRRASVDSNASYSKTEKLQVPFFDSIYVDTPLTGSYVALYDFKGRHDDEIDLSAGCKITITDVSNPDWWKGEYDDRSGYFPSKYCCKLNPGEKPLQVVRKADITQKARDGNIRLLRDQIVFQIGDENEGYTMIRTASNQRGYCPLKHLREVGRGDRKDERSDVSRDEQRDRVEEQQEDTHSLEDSVWERLRENQLKRMKNICVGYCREFGRSKKLACKQSFSLNPNWYTENIYGNKSIDLDSDYQSDSFRLKKFDIAHDELPIDEIIKSCYMRTSHSCKDLRYLNPQSCCVRGGYKCGSKLIIPKSYSLNLNKINPFDEIDYYPKYFVTKKDLTLNAGDISPENCFRNQCSACFKGPVTSRFRCRKQTDQNYVRGRRDYKENKLVRSGSQKELPNTVCNAHFCAVSNPHRGCPSNMKMHSPHDFECKLCRYAVVPSEKSSRNRGQIDFDVDWTIKQSKSAIEVKPPEKYDEYSTSDSTGVDLEDFNFDFEKYWEEIENESSPVEMKAQKKYSKKGYEDKSSKSRHYRDDSRSISKCSEVEGAQIKQDLLSGMLSPPNNGYRPANYHSRSKFSAPFRRFSFKVFPKSINTHDNIYMQRHCKQDYADRPLNLINNIFSIYKPNKYLPMNCYQFNNDKPFFLKKSEFMNHVLQCEESRNEYVTSIKRPLIVTADQPRFEIIPRKTGLRVSPLYDSGYPQRKRQFLRSTARPLSFHN</sequence>
<keyword evidence="10" id="KW-0472">Membrane</keyword>
<dbReference type="FunCoup" id="A0A7R8UAW2">
    <property type="interactions" value="5"/>
</dbReference>
<dbReference type="FunFam" id="3.30.60.20:FF:000056">
    <property type="entry name" value="Uncharacterized protein, isoform C"/>
    <property type="match status" value="1"/>
</dbReference>